<feature type="disulfide bond" evidence="17">
    <location>
        <begin position="242"/>
        <end position="286"/>
    </location>
</feature>
<gene>
    <name evidence="20" type="ORF">G7K_6654-t1</name>
</gene>
<keyword evidence="10 14" id="KW-0457">Lysine biosynthesis</keyword>
<keyword evidence="9 14" id="KW-0520">NAD</keyword>
<dbReference type="SMART" id="SM01002">
    <property type="entry name" value="AlaDh_PNT_C"/>
    <property type="match status" value="1"/>
</dbReference>
<comment type="subunit">
    <text evidence="4">Monomer.</text>
</comment>
<evidence type="ECO:0000256" key="14">
    <source>
        <dbReference type="PIRNR" id="PIRNR018250"/>
    </source>
</evidence>
<dbReference type="PANTHER" id="PTHR11133">
    <property type="entry name" value="SACCHAROPINE DEHYDROGENASE"/>
    <property type="match status" value="1"/>
</dbReference>
<dbReference type="InterPro" id="IPR051168">
    <property type="entry name" value="AASS"/>
</dbReference>
<feature type="binding site" evidence="16">
    <location>
        <position position="166"/>
    </location>
    <ligand>
        <name>NAD(+)</name>
        <dbReference type="ChEBI" id="CHEBI:57540"/>
    </ligand>
</feature>
<dbReference type="SUPFAM" id="SSF51735">
    <property type="entry name" value="NAD(P)-binding Rossmann-fold domains"/>
    <property type="match status" value="1"/>
</dbReference>
<feature type="active site" description="Proton donor" evidence="15">
    <location>
        <position position="132"/>
    </location>
</feature>
<evidence type="ECO:0000259" key="19">
    <source>
        <dbReference type="SMART" id="SM01003"/>
    </source>
</evidence>
<dbReference type="GO" id="GO:0005737">
    <property type="term" value="C:cytoplasm"/>
    <property type="evidence" value="ECO:0007669"/>
    <property type="project" value="TreeGrafter"/>
</dbReference>
<keyword evidence="7 14" id="KW-0028">Amino-acid biosynthesis</keyword>
<evidence type="ECO:0000256" key="16">
    <source>
        <dbReference type="PIRSR" id="PIRSR018250-3"/>
    </source>
</evidence>
<dbReference type="GO" id="GO:0019878">
    <property type="term" value="P:lysine biosynthetic process via aminoadipic acid"/>
    <property type="evidence" value="ECO:0007669"/>
    <property type="project" value="UniProtKB-UniPathway"/>
</dbReference>
<dbReference type="EC" id="1.5.1.7" evidence="5 14"/>
<evidence type="ECO:0000256" key="12">
    <source>
        <dbReference type="ARBA" id="ARBA00033228"/>
    </source>
</evidence>
<reference evidence="20 21" key="1">
    <citation type="journal article" date="2011" name="J. Gen. Appl. Microbiol.">
        <title>Draft genome sequencing of the enigmatic yeast Saitoella complicata.</title>
        <authorList>
            <person name="Nishida H."/>
            <person name="Hamamoto M."/>
            <person name="Sugiyama J."/>
        </authorList>
    </citation>
    <scope>NUCLEOTIDE SEQUENCE [LARGE SCALE GENOMIC DNA]</scope>
    <source>
        <strain evidence="20 21">NRRL Y-17804</strain>
    </source>
</reference>
<dbReference type="InterPro" id="IPR027281">
    <property type="entry name" value="Lys1"/>
</dbReference>
<organism evidence="20 21">
    <name type="scientific">Saitoella complicata (strain BCRC 22490 / CBS 7301 / JCM 7358 / NBRC 10748 / NRRL Y-17804)</name>
    <dbReference type="NCBI Taxonomy" id="698492"/>
    <lineage>
        <taxon>Eukaryota</taxon>
        <taxon>Fungi</taxon>
        <taxon>Dikarya</taxon>
        <taxon>Ascomycota</taxon>
        <taxon>Taphrinomycotina</taxon>
        <taxon>Taphrinomycotina incertae sedis</taxon>
        <taxon>Saitoella</taxon>
    </lineage>
</organism>
<evidence type="ECO:0000256" key="9">
    <source>
        <dbReference type="ARBA" id="ARBA00023027"/>
    </source>
</evidence>
<dbReference type="InterPro" id="IPR007698">
    <property type="entry name" value="AlaDH/PNT_NAD(H)-bd"/>
</dbReference>
<feature type="domain" description="Alanine dehydrogenase/pyridine nucleotide transhydrogenase N-terminal" evidence="19">
    <location>
        <begin position="43"/>
        <end position="178"/>
    </location>
</feature>
<evidence type="ECO:0000256" key="7">
    <source>
        <dbReference type="ARBA" id="ARBA00022605"/>
    </source>
</evidence>
<evidence type="ECO:0000313" key="20">
    <source>
        <dbReference type="EMBL" id="GAO52581.1"/>
    </source>
</evidence>
<protein>
    <recommendedName>
        <fullName evidence="6 14">Saccharopine dehydrogenase [NAD(+), L-lysine-forming]</fullName>
        <shortName evidence="14">SDH</shortName>
        <ecNumber evidence="5 14">1.5.1.7</ecNumber>
    </recommendedName>
    <alternativeName>
        <fullName evidence="12 14">Lysine--2-oxoglutarate reductase</fullName>
    </alternativeName>
</protein>
<dbReference type="Proteomes" id="UP000033140">
    <property type="component" value="Unassembled WGS sequence"/>
</dbReference>
<evidence type="ECO:0000256" key="1">
    <source>
        <dbReference type="ARBA" id="ARBA00004078"/>
    </source>
</evidence>
<keyword evidence="8 14" id="KW-0560">Oxidoreductase</keyword>
<keyword evidence="21" id="KW-1185">Reference proteome</keyword>
<dbReference type="OMA" id="YFFFSHT"/>
<dbReference type="Gene3D" id="3.40.50.720">
    <property type="entry name" value="NAD(P)-binding Rossmann-like Domain"/>
    <property type="match status" value="1"/>
</dbReference>
<evidence type="ECO:0000256" key="6">
    <source>
        <dbReference type="ARBA" id="ARBA00021221"/>
    </source>
</evidence>
<evidence type="ECO:0000256" key="15">
    <source>
        <dbReference type="PIRSR" id="PIRSR018250-1"/>
    </source>
</evidence>
<dbReference type="FunFam" id="3.40.50.720:FF:000627">
    <property type="entry name" value="Saccharopine dehydrogenase [NAD(+), L-lysine-forming]"/>
    <property type="match status" value="1"/>
</dbReference>
<dbReference type="PIRSF" id="PIRSF018250">
    <property type="entry name" value="Saccharopine_DH_Lys"/>
    <property type="match status" value="1"/>
</dbReference>
<evidence type="ECO:0000256" key="2">
    <source>
        <dbReference type="ARBA" id="ARBA00004884"/>
    </source>
</evidence>
<sequence>MDIRYCNKIPIGVYVPRHKIPRAPTQIHKQPITITIMSAPHLWLRAESKPMEHRSALTPTTAKALMDAGFKITIERSTLRIFDDAEFEKIGAPLVEEGSWRNAPKDAYIIALKELPENDDTPLPHDHIMFAHCYKQQGGWKDVLARWPRGGGVLLDLEFLQDESGRRVAAFGFHAGFAGAALAIESWAWQQTHSPEKPLPAVTPYPNEGELISHIKDVVAEGVKKNGGEYPRILVIGALGRCGSGAVDMARKAGIPEENIIKWDMAETAKGGPFQEIIDADIFVNCIYLSQPIPPFISPGFMETKDRKLQVICDVSCDTTNPHNPIPVYSINTTFDKPTVPVDVQTGPHCTVISIDHLPTLLPRESSEAFSSALLPSLLQLKDRKNARVWQDAEKLFDEKVATL</sequence>
<comment type="caution">
    <text evidence="20">The sequence shown here is derived from an EMBL/GenBank/DDBJ whole genome shotgun (WGS) entry which is preliminary data.</text>
</comment>
<evidence type="ECO:0000256" key="17">
    <source>
        <dbReference type="PIRSR" id="PIRSR018250-4"/>
    </source>
</evidence>
<dbReference type="Pfam" id="PF05222">
    <property type="entry name" value="AlaDh_PNT_N"/>
    <property type="match status" value="1"/>
</dbReference>
<evidence type="ECO:0000256" key="4">
    <source>
        <dbReference type="ARBA" id="ARBA00011245"/>
    </source>
</evidence>
<dbReference type="InterPro" id="IPR036291">
    <property type="entry name" value="NAD(P)-bd_dom_sf"/>
</dbReference>
<evidence type="ECO:0000256" key="5">
    <source>
        <dbReference type="ARBA" id="ARBA00012847"/>
    </source>
</evidence>
<evidence type="ECO:0000256" key="3">
    <source>
        <dbReference type="ARBA" id="ARBA00005689"/>
    </source>
</evidence>
<evidence type="ECO:0000259" key="18">
    <source>
        <dbReference type="SMART" id="SM01002"/>
    </source>
</evidence>
<evidence type="ECO:0000256" key="11">
    <source>
        <dbReference type="ARBA" id="ARBA00023157"/>
    </source>
</evidence>
<feature type="binding site" evidence="16">
    <location>
        <begin position="355"/>
        <end position="358"/>
    </location>
    <ligand>
        <name>NAD(+)</name>
        <dbReference type="ChEBI" id="CHEBI:57540"/>
    </ligand>
</feature>
<feature type="binding site" evidence="16">
    <location>
        <position position="315"/>
    </location>
    <ligand>
        <name>NAD(+)</name>
        <dbReference type="ChEBI" id="CHEBI:57540"/>
    </ligand>
</feature>
<dbReference type="FunFam" id="3.40.50.720:FF:000217">
    <property type="entry name" value="Saccharopine dehydrogenase [NAD(+), L-lysine-forming]"/>
    <property type="match status" value="1"/>
</dbReference>
<feature type="binding site" evidence="16">
    <location>
        <position position="268"/>
    </location>
    <ligand>
        <name>NAD(+)</name>
        <dbReference type="ChEBI" id="CHEBI:57540"/>
    </ligand>
</feature>
<comment type="catalytic activity">
    <reaction evidence="13 14">
        <text>L-saccharopine + NAD(+) + H2O = L-lysine + 2-oxoglutarate + NADH + H(+)</text>
        <dbReference type="Rhea" id="RHEA:12440"/>
        <dbReference type="ChEBI" id="CHEBI:15377"/>
        <dbReference type="ChEBI" id="CHEBI:15378"/>
        <dbReference type="ChEBI" id="CHEBI:16810"/>
        <dbReference type="ChEBI" id="CHEBI:32551"/>
        <dbReference type="ChEBI" id="CHEBI:57540"/>
        <dbReference type="ChEBI" id="CHEBI:57945"/>
        <dbReference type="ChEBI" id="CHEBI:57951"/>
        <dbReference type="EC" id="1.5.1.7"/>
    </reaction>
</comment>
<name>A0A0E9NSE6_SAICN</name>
<evidence type="ECO:0000256" key="10">
    <source>
        <dbReference type="ARBA" id="ARBA00023154"/>
    </source>
</evidence>
<dbReference type="SUPFAM" id="SSF52283">
    <property type="entry name" value="Formate/glycerate dehydrogenase catalytic domain-like"/>
    <property type="match status" value="1"/>
</dbReference>
<dbReference type="SMART" id="SM01003">
    <property type="entry name" value="AlaDh_PNT_N"/>
    <property type="match status" value="1"/>
</dbReference>
<dbReference type="EMBL" id="BACD03000075">
    <property type="protein sequence ID" value="GAO52581.1"/>
    <property type="molecule type" value="Genomic_DNA"/>
</dbReference>
<reference evidence="20 21" key="3">
    <citation type="journal article" date="2015" name="Genome Announc.">
        <title>Draft Genome Sequence of the Archiascomycetous Yeast Saitoella complicata.</title>
        <authorList>
            <person name="Yamauchi K."/>
            <person name="Kondo S."/>
            <person name="Hamamoto M."/>
            <person name="Takahashi Y."/>
            <person name="Ogura Y."/>
            <person name="Hayashi T."/>
            <person name="Nishida H."/>
        </authorList>
    </citation>
    <scope>NUCLEOTIDE SEQUENCE [LARGE SCALE GENOMIC DNA]</scope>
    <source>
        <strain evidence="20 21">NRRL Y-17804</strain>
    </source>
</reference>
<dbReference type="CDD" id="cd12188">
    <property type="entry name" value="SDH"/>
    <property type="match status" value="1"/>
</dbReference>
<evidence type="ECO:0000256" key="13">
    <source>
        <dbReference type="ARBA" id="ARBA00047860"/>
    </source>
</evidence>
<comment type="similarity">
    <text evidence="3 14">Belongs to the AlaDH/PNT family.</text>
</comment>
<dbReference type="UniPathway" id="UPA00033">
    <property type="reaction ID" value="UER00034"/>
</dbReference>
<dbReference type="AlphaFoldDB" id="A0A0E9NSE6"/>
<comment type="function">
    <text evidence="1">Catalyzes the NAD(+)-dependent cleavage of saccharopine to L-lysine and 2-oxoglutarate, the final step in the alpha-aminoadipate (AAA) pathway for lysin biosynthesis.</text>
</comment>
<evidence type="ECO:0000313" key="21">
    <source>
        <dbReference type="Proteomes" id="UP000033140"/>
    </source>
</evidence>
<dbReference type="PANTHER" id="PTHR11133:SF23">
    <property type="entry name" value="SACCHAROPINE DEHYDROGENASE [NAD(+), L-LYSINE-FORMING]"/>
    <property type="match status" value="1"/>
</dbReference>
<keyword evidence="11" id="KW-1015">Disulfide bond</keyword>
<proteinExistence type="inferred from homology"/>
<accession>A0A0E9NSE6</accession>
<feature type="binding site" evidence="16">
    <location>
        <position position="264"/>
    </location>
    <ligand>
        <name>NAD(+)</name>
        <dbReference type="ChEBI" id="CHEBI:57540"/>
    </ligand>
</feature>
<feature type="active site" description="Proton acceptor" evidence="15">
    <location>
        <position position="113"/>
    </location>
</feature>
<dbReference type="GO" id="GO:0004754">
    <property type="term" value="F:saccharopine dehydrogenase (NAD+, L-lysine-forming) activity"/>
    <property type="evidence" value="ECO:0007669"/>
    <property type="project" value="UniProtKB-EC"/>
</dbReference>
<evidence type="ECO:0000256" key="8">
    <source>
        <dbReference type="ARBA" id="ARBA00023002"/>
    </source>
</evidence>
<dbReference type="STRING" id="698492.A0A0E9NSE6"/>
<feature type="domain" description="Alanine dehydrogenase/pyridine nucleotide transhydrogenase NAD(H)-binding" evidence="18">
    <location>
        <begin position="222"/>
        <end position="354"/>
    </location>
</feature>
<reference evidence="20 21" key="2">
    <citation type="journal article" date="2014" name="J. Gen. Appl. Microbiol.">
        <title>The early diverging ascomycetous budding yeast Saitoella complicata has three histone deacetylases belonging to the Clr6, Hos2, and Rpd3 lineages.</title>
        <authorList>
            <person name="Nishida H."/>
            <person name="Matsumoto T."/>
            <person name="Kondo S."/>
            <person name="Hamamoto M."/>
            <person name="Yoshikawa H."/>
        </authorList>
    </citation>
    <scope>NUCLEOTIDE SEQUENCE [LARGE SCALE GENOMIC DNA]</scope>
    <source>
        <strain evidence="20 21">NRRL Y-17804</strain>
    </source>
</reference>
<comment type="pathway">
    <text evidence="2 14">Amino-acid biosynthesis; L-lysine biosynthesis via AAA pathway; L-lysine from L-alpha-aminoadipate (fungal route): step 3/3.</text>
</comment>
<feature type="binding site" evidence="16">
    <location>
        <begin position="240"/>
        <end position="241"/>
    </location>
    <ligand>
        <name>NAD(+)</name>
        <dbReference type="ChEBI" id="CHEBI:57540"/>
    </ligand>
</feature>
<feature type="binding site" evidence="16">
    <location>
        <position position="288"/>
    </location>
    <ligand>
        <name>NAD(+)</name>
        <dbReference type="ChEBI" id="CHEBI:57540"/>
    </ligand>
</feature>
<dbReference type="InterPro" id="IPR007886">
    <property type="entry name" value="AlaDH/PNT_N"/>
</dbReference>